<evidence type="ECO:0000256" key="5">
    <source>
        <dbReference type="ARBA" id="ARBA00022448"/>
    </source>
</evidence>
<evidence type="ECO:0000256" key="9">
    <source>
        <dbReference type="ARBA" id="ARBA00023036"/>
    </source>
</evidence>
<comment type="subcellular location">
    <subcellularLocation>
        <location evidence="1">Cytoplasm</location>
    </subcellularLocation>
    <subcellularLocation>
        <location evidence="2">Late endosome membrane</location>
        <topology evidence="2">Peripheral membrane protein</topology>
    </subcellularLocation>
</comment>
<dbReference type="PROSITE" id="PS51497">
    <property type="entry name" value="UMA"/>
    <property type="match status" value="1"/>
</dbReference>
<dbReference type="GO" id="GO:0017124">
    <property type="term" value="F:SH3 domain binding"/>
    <property type="evidence" value="ECO:0007669"/>
    <property type="project" value="UniProtKB-KW"/>
</dbReference>
<keyword evidence="9" id="KW-0729">SH3-binding</keyword>
<evidence type="ECO:0000256" key="6">
    <source>
        <dbReference type="ARBA" id="ARBA00022490"/>
    </source>
</evidence>
<sequence>MMHQVYKTLPDDKPITAICVVEEISKCPPGFYVVSRTHDQDSDADLWRENSFFTKRFTRYLCISKTEGISDFIVESVKVIAEKEMPPDGHSLITRTTDTEQKAWRKKQLCYRLTKHNLSTSKITDIIVLSRAKKAPEGFRLAGDINGMSLCFKAETTTPTTTPLNQLRYSLSPQGNGELRPAPPPPTNGVLYPKIDSPSNNDYENLVRVPIRPAPPRPPPPISSTYATITSYQGLEGIPFALNPKISISSTASSPLLPVIKAKTKFQIDKEFEYDFRLERDIKT</sequence>
<keyword evidence="5" id="KW-0813">Transport</keyword>
<evidence type="ECO:0000313" key="17">
    <source>
        <dbReference type="EMBL" id="JAS21204.1"/>
    </source>
</evidence>
<evidence type="ECO:0000313" key="16">
    <source>
        <dbReference type="EMBL" id="JAS05833.1"/>
    </source>
</evidence>
<comment type="function">
    <text evidence="13">Component of the ESCRT-I complex, a regulator of vesicular trafficking process. Required for the sorting of endocytic ubiquitinated cargos into multivesicular bodies.</text>
</comment>
<feature type="domain" description="UMA" evidence="14">
    <location>
        <begin position="235"/>
        <end position="283"/>
    </location>
</feature>
<keyword evidence="8" id="KW-0653">Protein transport</keyword>
<comment type="similarity">
    <text evidence="3">Belongs to the MVB12 family.</text>
</comment>
<dbReference type="GO" id="GO:0005829">
    <property type="term" value="C:cytosol"/>
    <property type="evidence" value="ECO:0007669"/>
    <property type="project" value="TreeGrafter"/>
</dbReference>
<evidence type="ECO:0000256" key="4">
    <source>
        <dbReference type="ARBA" id="ARBA00017653"/>
    </source>
</evidence>
<evidence type="ECO:0000256" key="7">
    <source>
        <dbReference type="ARBA" id="ARBA00022753"/>
    </source>
</evidence>
<evidence type="ECO:0000259" key="15">
    <source>
        <dbReference type="PROSITE" id="PS51498"/>
    </source>
</evidence>
<evidence type="ECO:0000256" key="12">
    <source>
        <dbReference type="ARBA" id="ARBA00033024"/>
    </source>
</evidence>
<dbReference type="InterPro" id="IPR040335">
    <property type="entry name" value="MVB12A"/>
</dbReference>
<dbReference type="GO" id="GO:0032801">
    <property type="term" value="P:receptor catabolic process"/>
    <property type="evidence" value="ECO:0007669"/>
    <property type="project" value="TreeGrafter"/>
</dbReference>
<dbReference type="PROSITE" id="PS51498">
    <property type="entry name" value="MABP"/>
    <property type="match status" value="1"/>
</dbReference>
<feature type="domain" description="MABP" evidence="15">
    <location>
        <begin position="12"/>
        <end position="156"/>
    </location>
</feature>
<evidence type="ECO:0000256" key="1">
    <source>
        <dbReference type="ARBA" id="ARBA00004496"/>
    </source>
</evidence>
<dbReference type="GO" id="GO:0042058">
    <property type="term" value="P:regulation of epidermal growth factor receptor signaling pathway"/>
    <property type="evidence" value="ECO:0007669"/>
    <property type="project" value="TreeGrafter"/>
</dbReference>
<evidence type="ECO:0000256" key="13">
    <source>
        <dbReference type="ARBA" id="ARBA00053101"/>
    </source>
</evidence>
<dbReference type="PANTHER" id="PTHR31612">
    <property type="entry name" value="MULTIVESICULAR BODY SUBUNIT 12A"/>
    <property type="match status" value="1"/>
</dbReference>
<dbReference type="GO" id="GO:0000813">
    <property type="term" value="C:ESCRT I complex"/>
    <property type="evidence" value="ECO:0007669"/>
    <property type="project" value="InterPro"/>
</dbReference>
<protein>
    <recommendedName>
        <fullName evidence="4">Multivesicular body subunit 12A</fullName>
    </recommendedName>
    <alternativeName>
        <fullName evidence="12">ESCRT-I complex subunit MVB12A</fullName>
    </alternativeName>
    <alternativeName>
        <fullName evidence="11">Protein FAM125A</fullName>
    </alternativeName>
</protein>
<evidence type="ECO:0000256" key="2">
    <source>
        <dbReference type="ARBA" id="ARBA00004633"/>
    </source>
</evidence>
<dbReference type="EMBL" id="GEDC01016094">
    <property type="protein sequence ID" value="JAS21204.1"/>
    <property type="molecule type" value="Transcribed_RNA"/>
</dbReference>
<keyword evidence="6" id="KW-0963">Cytoplasm</keyword>
<evidence type="ECO:0000256" key="11">
    <source>
        <dbReference type="ARBA" id="ARBA00033002"/>
    </source>
</evidence>
<proteinExistence type="inferred from homology"/>
<dbReference type="PANTHER" id="PTHR31612:SF2">
    <property type="entry name" value="MULTIVESICULAR BODY SUBUNIT 12A"/>
    <property type="match status" value="1"/>
</dbReference>
<keyword evidence="7" id="KW-0967">Endosome</keyword>
<dbReference type="GO" id="GO:0031902">
    <property type="term" value="C:late endosome membrane"/>
    <property type="evidence" value="ECO:0007669"/>
    <property type="project" value="UniProtKB-SubCell"/>
</dbReference>
<dbReference type="AlphaFoldDB" id="A0A1B6BX25"/>
<dbReference type="InterPro" id="IPR023341">
    <property type="entry name" value="MABP"/>
</dbReference>
<dbReference type="Gene3D" id="2.100.10.50">
    <property type="match status" value="1"/>
</dbReference>
<dbReference type="GO" id="GO:0046755">
    <property type="term" value="P:viral budding"/>
    <property type="evidence" value="ECO:0007669"/>
    <property type="project" value="TreeGrafter"/>
</dbReference>
<dbReference type="GO" id="GO:0019075">
    <property type="term" value="P:virus maturation"/>
    <property type="evidence" value="ECO:0007669"/>
    <property type="project" value="TreeGrafter"/>
</dbReference>
<name>A0A1B6BX25_9HEMI</name>
<dbReference type="GO" id="GO:0015031">
    <property type="term" value="P:protein transport"/>
    <property type="evidence" value="ECO:0007669"/>
    <property type="project" value="UniProtKB-KW"/>
</dbReference>
<dbReference type="EMBL" id="GEDC01031465">
    <property type="protein sequence ID" value="JAS05833.1"/>
    <property type="molecule type" value="Transcribed_RNA"/>
</dbReference>
<gene>
    <name evidence="16" type="ORF">g.35434</name>
    <name evidence="17" type="ORF">g.35435</name>
</gene>
<keyword evidence="10" id="KW-0472">Membrane</keyword>
<dbReference type="FunFam" id="2.100.10.50:FF:000002">
    <property type="entry name" value="Multivesicular body subunit 12B"/>
    <property type="match status" value="1"/>
</dbReference>
<evidence type="ECO:0000256" key="10">
    <source>
        <dbReference type="ARBA" id="ARBA00023136"/>
    </source>
</evidence>
<evidence type="ECO:0000259" key="14">
    <source>
        <dbReference type="PROSITE" id="PS51497"/>
    </source>
</evidence>
<dbReference type="InterPro" id="IPR018798">
    <property type="entry name" value="MVB12A/B"/>
</dbReference>
<dbReference type="InterPro" id="IPR023340">
    <property type="entry name" value="UMA"/>
</dbReference>
<evidence type="ECO:0000256" key="8">
    <source>
        <dbReference type="ARBA" id="ARBA00022927"/>
    </source>
</evidence>
<organism evidence="16">
    <name type="scientific">Clastoptera arizonana</name>
    <name type="common">Arizona spittle bug</name>
    <dbReference type="NCBI Taxonomy" id="38151"/>
    <lineage>
        <taxon>Eukaryota</taxon>
        <taxon>Metazoa</taxon>
        <taxon>Ecdysozoa</taxon>
        <taxon>Arthropoda</taxon>
        <taxon>Hexapoda</taxon>
        <taxon>Insecta</taxon>
        <taxon>Pterygota</taxon>
        <taxon>Neoptera</taxon>
        <taxon>Paraneoptera</taxon>
        <taxon>Hemiptera</taxon>
        <taxon>Auchenorrhyncha</taxon>
        <taxon>Cercopoidea</taxon>
        <taxon>Clastopteridae</taxon>
        <taxon>Clastoptera</taxon>
    </lineage>
</organism>
<evidence type="ECO:0000256" key="3">
    <source>
        <dbReference type="ARBA" id="ARBA00010432"/>
    </source>
</evidence>
<dbReference type="GO" id="GO:0032510">
    <property type="term" value="P:endosome to lysosome transport via multivesicular body sorting pathway"/>
    <property type="evidence" value="ECO:0007669"/>
    <property type="project" value="TreeGrafter"/>
</dbReference>
<reference evidence="16" key="1">
    <citation type="submission" date="2015-12" db="EMBL/GenBank/DDBJ databases">
        <title>De novo transcriptome assembly of four potential Pierce s Disease insect vectors from Arizona vineyards.</title>
        <authorList>
            <person name="Tassone E.E."/>
        </authorList>
    </citation>
    <scope>NUCLEOTIDE SEQUENCE</scope>
</reference>
<accession>A0A1B6BX25</accession>
<dbReference type="Pfam" id="PF10240">
    <property type="entry name" value="DUF2464"/>
    <property type="match status" value="1"/>
</dbReference>